<accession>A0A3B0MV87</accession>
<reference evidence="3" key="1">
    <citation type="submission" date="2018-07" db="EMBL/GenBank/DDBJ databases">
        <authorList>
            <person name="Quirk P.G."/>
            <person name="Krulwich T.A."/>
        </authorList>
    </citation>
    <scope>NUCLEOTIDE SEQUENCE</scope>
    <source>
        <strain evidence="3">Anand</strain>
    </source>
</reference>
<feature type="chain" id="PRO_5036335393" evidence="1">
    <location>
        <begin position="17"/>
        <end position="749"/>
    </location>
</feature>
<evidence type="ECO:0000256" key="1">
    <source>
        <dbReference type="SAM" id="SignalP"/>
    </source>
</evidence>
<dbReference type="EMBL" id="UIVT01000003">
    <property type="protein sequence ID" value="SVP93714.1"/>
    <property type="molecule type" value="Genomic_DNA"/>
</dbReference>
<dbReference type="EMBL" id="UIVS01000003">
    <property type="protein sequence ID" value="SVP92951.1"/>
    <property type="molecule type" value="Genomic_DNA"/>
</dbReference>
<evidence type="ECO:0000313" key="3">
    <source>
        <dbReference type="EMBL" id="SVP93714.1"/>
    </source>
</evidence>
<proteinExistence type="predicted"/>
<gene>
    <name evidence="3" type="ORF">TAT_000270700</name>
    <name evidence="2" type="ORF">TAV_000275000</name>
</gene>
<sequence>MMITILILFVLKFVVSDVVTQNVLGYEVPLREIIYRFEFKNFSDHFDVKTGIPFKGTKCPDYDKMLKGFPINIDGFTTSIPHMKLDPDNKKTFYDYIIEKLDSSLPEFLDCPQIYKFLIDKRGEPLPKPELAPNIKSLDDLKEYMKTYNIDLMCKSKLYAFSLQRTFQLINGPKPRYIKDNNSNLLVQAKRNYVTTSFRAYNNVGTSDSSVSGVKSVYELVKVLSSGQNFNKDELDRRAIELISEDMKQNSMLLITLNEFGLDLRKILDRLKELEITNNKHILLRTLSELPLTEYLTNEETFLNFINNSFRRFLTNSASQVYNSTDTEPALYVSTVNDVKENKFRCLSGLEFTNYICSCCKLVYKSVIDYSYVNQVEDFVGVLDLGMFTIPQMVDLCYHLALVKSELCRTVFKRMNELEFFNKVGLSEIIFLFTKYIHFDDSNFFEKLSDRITKSGFSSLDEVEDNLELSLNDCINLLVILGVGRRYVPLIDVVVEHLKRYELSLDDANKVLINLSKVNYNNRSFIKRLYNSLLSSLDWDSILDPFVLSNLLKSYSRFSLLHGTHLNENLFQVLLAILIKEEVLSDFKTHDLVTVFNTLCKLSNIHTTSSDSQPPQGGNSVGRLTTKYCLGIIGKELLKRDINSDKSLKLIISSAKVPYDNAKFLNALLENISLKDINNLTQLYKLKMSVEKLSLYYPELGGRIQELECNIDPNKGHSGEENIPRNINVFVPRSLLYRIPSVKKRKWTY</sequence>
<dbReference type="AlphaFoldDB" id="A0A3B0MV87"/>
<feature type="signal peptide" evidence="1">
    <location>
        <begin position="1"/>
        <end position="16"/>
    </location>
</feature>
<evidence type="ECO:0000313" key="2">
    <source>
        <dbReference type="EMBL" id="SVP92951.1"/>
    </source>
</evidence>
<dbReference type="VEuPathDB" id="PiroplasmaDB:TA17885"/>
<keyword evidence="1" id="KW-0732">Signal</keyword>
<name>A0A3B0MV87_THEAN</name>
<protein>
    <submittedName>
        <fullName evidence="3">Uncharacterized protein</fullName>
    </submittedName>
</protein>
<organism evidence="3">
    <name type="scientific">Theileria annulata</name>
    <dbReference type="NCBI Taxonomy" id="5874"/>
    <lineage>
        <taxon>Eukaryota</taxon>
        <taxon>Sar</taxon>
        <taxon>Alveolata</taxon>
        <taxon>Apicomplexa</taxon>
        <taxon>Aconoidasida</taxon>
        <taxon>Piroplasmida</taxon>
        <taxon>Theileriidae</taxon>
        <taxon>Theileria</taxon>
    </lineage>
</organism>